<dbReference type="NCBIfam" id="TIGR02937">
    <property type="entry name" value="sigma70-ECF"/>
    <property type="match status" value="1"/>
</dbReference>
<reference evidence="7 8" key="1">
    <citation type="submission" date="2016-08" db="EMBL/GenBank/DDBJ databases">
        <title>Genome-based comparison of Moorella thermoacetic strains.</title>
        <authorList>
            <person name="Poehlein A."/>
            <person name="Bengelsdorf F.R."/>
            <person name="Esser C."/>
            <person name="Duerre P."/>
            <person name="Daniel R."/>
        </authorList>
    </citation>
    <scope>NUCLEOTIDE SEQUENCE [LARGE SCALE GENOMIC DNA]</scope>
    <source>
        <strain evidence="7 8">DSM 21394</strain>
    </source>
</reference>
<dbReference type="InterPro" id="IPR039425">
    <property type="entry name" value="RNA_pol_sigma-70-like"/>
</dbReference>
<evidence type="ECO:0000256" key="4">
    <source>
        <dbReference type="ARBA" id="ARBA00023163"/>
    </source>
</evidence>
<sequence length="147" mass="16919">MPIVCNPVTAEDILQETFIQVYRSLPRFRGGSFKHWLARIATNKAIDWKRKFRQSLETMVEYPEQVGGPGLNPGSSVEDEVIYKETIANLLSLCQELPEDYRHTFTGFYLEGKDYRALATEGGVTVKTVESRLYRARKMLREKLKEG</sequence>
<evidence type="ECO:0000259" key="6">
    <source>
        <dbReference type="Pfam" id="PF08281"/>
    </source>
</evidence>
<dbReference type="EMBL" id="MDDC01000013">
    <property type="protein sequence ID" value="OIQ58582.1"/>
    <property type="molecule type" value="Genomic_DNA"/>
</dbReference>
<evidence type="ECO:0000256" key="1">
    <source>
        <dbReference type="ARBA" id="ARBA00010641"/>
    </source>
</evidence>
<dbReference type="InterPro" id="IPR014284">
    <property type="entry name" value="RNA_pol_sigma-70_dom"/>
</dbReference>
<name>A0A1J5NJ42_NEOTH</name>
<keyword evidence="2" id="KW-0805">Transcription regulation</keyword>
<feature type="domain" description="RNA polymerase sigma factor 70 region 4 type 2" evidence="6">
    <location>
        <begin position="89"/>
        <end position="140"/>
    </location>
</feature>
<evidence type="ECO:0000313" key="7">
    <source>
        <dbReference type="EMBL" id="OIQ58582.1"/>
    </source>
</evidence>
<dbReference type="AlphaFoldDB" id="A0A1J5NJ42"/>
<dbReference type="PANTHER" id="PTHR43133:SF60">
    <property type="entry name" value="RNA POLYMERASE SIGMA FACTOR SIGV"/>
    <property type="match status" value="1"/>
</dbReference>
<dbReference type="Gene3D" id="1.10.10.10">
    <property type="entry name" value="Winged helix-like DNA-binding domain superfamily/Winged helix DNA-binding domain"/>
    <property type="match status" value="1"/>
</dbReference>
<dbReference type="Pfam" id="PF04542">
    <property type="entry name" value="Sigma70_r2"/>
    <property type="match status" value="1"/>
</dbReference>
<dbReference type="GO" id="GO:0003677">
    <property type="term" value="F:DNA binding"/>
    <property type="evidence" value="ECO:0007669"/>
    <property type="project" value="InterPro"/>
</dbReference>
<comment type="similarity">
    <text evidence="1">Belongs to the sigma-70 factor family. ECF subfamily.</text>
</comment>
<dbReference type="Proteomes" id="UP000182811">
    <property type="component" value="Unassembled WGS sequence"/>
</dbReference>
<dbReference type="Pfam" id="PF08281">
    <property type="entry name" value="Sigma70_r4_2"/>
    <property type="match status" value="1"/>
</dbReference>
<feature type="domain" description="RNA polymerase sigma-70 region 2" evidence="5">
    <location>
        <begin position="6"/>
        <end position="51"/>
    </location>
</feature>
<proteinExistence type="inferred from homology"/>
<dbReference type="InterPro" id="IPR013324">
    <property type="entry name" value="RNA_pol_sigma_r3/r4-like"/>
</dbReference>
<dbReference type="SUPFAM" id="SSF88659">
    <property type="entry name" value="Sigma3 and sigma4 domains of RNA polymerase sigma factors"/>
    <property type="match status" value="1"/>
</dbReference>
<evidence type="ECO:0000313" key="8">
    <source>
        <dbReference type="Proteomes" id="UP000182811"/>
    </source>
</evidence>
<organism evidence="7 8">
    <name type="scientific">Neomoorella thermoacetica</name>
    <name type="common">Clostridium thermoaceticum</name>
    <dbReference type="NCBI Taxonomy" id="1525"/>
    <lineage>
        <taxon>Bacteria</taxon>
        <taxon>Bacillati</taxon>
        <taxon>Bacillota</taxon>
        <taxon>Clostridia</taxon>
        <taxon>Neomoorellales</taxon>
        <taxon>Neomoorellaceae</taxon>
        <taxon>Neomoorella</taxon>
    </lineage>
</organism>
<keyword evidence="4" id="KW-0804">Transcription</keyword>
<dbReference type="CDD" id="cd06171">
    <property type="entry name" value="Sigma70_r4"/>
    <property type="match status" value="1"/>
</dbReference>
<dbReference type="InterPro" id="IPR007627">
    <property type="entry name" value="RNA_pol_sigma70_r2"/>
</dbReference>
<evidence type="ECO:0000256" key="2">
    <source>
        <dbReference type="ARBA" id="ARBA00023015"/>
    </source>
</evidence>
<dbReference type="GO" id="GO:0006352">
    <property type="term" value="P:DNA-templated transcription initiation"/>
    <property type="evidence" value="ECO:0007669"/>
    <property type="project" value="InterPro"/>
</dbReference>
<accession>A0A1J5NJ42</accession>
<comment type="caution">
    <text evidence="7">The sequence shown here is derived from an EMBL/GenBank/DDBJ whole genome shotgun (WGS) entry which is preliminary data.</text>
</comment>
<dbReference type="SUPFAM" id="SSF88946">
    <property type="entry name" value="Sigma2 domain of RNA polymerase sigma factors"/>
    <property type="match status" value="1"/>
</dbReference>
<evidence type="ECO:0000256" key="3">
    <source>
        <dbReference type="ARBA" id="ARBA00023082"/>
    </source>
</evidence>
<protein>
    <submittedName>
        <fullName evidence="7">ECF RNA polymerase sigma factor SigE</fullName>
    </submittedName>
</protein>
<dbReference type="GO" id="GO:0016987">
    <property type="term" value="F:sigma factor activity"/>
    <property type="evidence" value="ECO:0007669"/>
    <property type="project" value="UniProtKB-KW"/>
</dbReference>
<dbReference type="PANTHER" id="PTHR43133">
    <property type="entry name" value="RNA POLYMERASE ECF-TYPE SIGMA FACTO"/>
    <property type="match status" value="1"/>
</dbReference>
<dbReference type="InterPro" id="IPR013325">
    <property type="entry name" value="RNA_pol_sigma_r2"/>
</dbReference>
<dbReference type="InterPro" id="IPR013249">
    <property type="entry name" value="RNA_pol_sigma70_r4_t2"/>
</dbReference>
<dbReference type="InterPro" id="IPR036388">
    <property type="entry name" value="WH-like_DNA-bd_sf"/>
</dbReference>
<keyword evidence="3" id="KW-0731">Sigma factor</keyword>
<evidence type="ECO:0000259" key="5">
    <source>
        <dbReference type="Pfam" id="PF04542"/>
    </source>
</evidence>
<gene>
    <name evidence="7" type="primary">sigE_2</name>
    <name evidence="7" type="ORF">MOTE_17700</name>
</gene>
<dbReference type="Gene3D" id="1.10.1740.10">
    <property type="match status" value="1"/>
</dbReference>